<dbReference type="InterPro" id="IPR013783">
    <property type="entry name" value="Ig-like_fold"/>
</dbReference>
<dbReference type="GO" id="GO:0005509">
    <property type="term" value="F:calcium ion binding"/>
    <property type="evidence" value="ECO:0007669"/>
    <property type="project" value="InterPro"/>
</dbReference>
<feature type="domain" description="Dystroglycan-type cadherin-like" evidence="2">
    <location>
        <begin position="2438"/>
        <end position="2532"/>
    </location>
</feature>
<organism evidence="3 4">
    <name type="scientific">Spirosoma profusum</name>
    <dbReference type="NCBI Taxonomy" id="2771354"/>
    <lineage>
        <taxon>Bacteria</taxon>
        <taxon>Pseudomonadati</taxon>
        <taxon>Bacteroidota</taxon>
        <taxon>Cytophagia</taxon>
        <taxon>Cytophagales</taxon>
        <taxon>Cytophagaceae</taxon>
        <taxon>Spirosoma</taxon>
    </lineage>
</organism>
<dbReference type="InterPro" id="IPR015919">
    <property type="entry name" value="Cadherin-like_sf"/>
</dbReference>
<evidence type="ECO:0000259" key="2">
    <source>
        <dbReference type="SMART" id="SM00736"/>
    </source>
</evidence>
<dbReference type="Pfam" id="PF05345">
    <property type="entry name" value="He_PIG"/>
    <property type="match status" value="3"/>
</dbReference>
<dbReference type="RefSeq" id="WP_190888763.1">
    <property type="nucleotide sequence ID" value="NZ_JACWZY010000018.1"/>
</dbReference>
<evidence type="ECO:0000256" key="1">
    <source>
        <dbReference type="SAM" id="MobiDB-lite"/>
    </source>
</evidence>
<dbReference type="InterPro" id="IPR011050">
    <property type="entry name" value="Pectin_lyase_fold/virulence"/>
</dbReference>
<comment type="caution">
    <text evidence="3">The sequence shown here is derived from an EMBL/GenBank/DDBJ whole genome shotgun (WGS) entry which is preliminary data.</text>
</comment>
<dbReference type="GO" id="GO:0016020">
    <property type="term" value="C:membrane"/>
    <property type="evidence" value="ECO:0007669"/>
    <property type="project" value="InterPro"/>
</dbReference>
<dbReference type="SMART" id="SM00736">
    <property type="entry name" value="CADG"/>
    <property type="match status" value="3"/>
</dbReference>
<dbReference type="InterPro" id="IPR006644">
    <property type="entry name" value="Cadg"/>
</dbReference>
<proteinExistence type="predicted"/>
<dbReference type="Pfam" id="PF13229">
    <property type="entry name" value="Beta_helix"/>
    <property type="match status" value="2"/>
</dbReference>
<feature type="region of interest" description="Disordered" evidence="1">
    <location>
        <begin position="1148"/>
        <end position="1173"/>
    </location>
</feature>
<sequence length="2907" mass="290383">MNAVLQRSLREMLSIIRWLVSPTLKAPSDSPDLKLRKSSVYALTSPAYRRSFAVLAVLIGWLSSQAAWAQITINGGGTYPTIQAAVDAANTNDVIAVPAGMYTEQLLITKALTINGAGAGSTIVQAPAVMTAGQLATDHRNIIEIRNGVTVIITGIRVNGPLAPTSGCGDLFYGININQGAGLNLSSSSVTNIYLDPMASFFGCQSGFGIRAGFNALSSPGSLTATNVTVSNYQKAGIIIDGAGSNGVIQNAIVSGIGPTPSIAQNGIQISRGATGDVQSSTITGNNYIPPSGTTTAAGLLTFGAGPVTATGNTFTGNDVGISVAPDPAAVTPPGLLTANNNTFSNNDVAGTQVTPPATFSGSGNSFDKSVTNNNKPGTTYATIQSAVNAASAGDILTASAGTFDEQVLVNKGVTIVGQGASTIVNFSGTVAGKPTLFDVSANNVTIQGIHFIVDLSRLSSAILATNASINAITVKDNIVDPTGTPPSGLPPGSPPSALPYGTRNAISINYGDYRVNGSVITVTATGNTVNGVGLTNSFRAGICTDEAGGTFTGNSIQSINQDIQVRFGSNGDVNISNNNLRGGGIELAEHNAGAGTFTVSNNIFDGTFSNGYTSLLRLKNNASAKLTNVSSNTFASHNWGISLENYQNVNVTNNRFDPFASSGSYRHVTFDTKEFSSSSGLPTVPAPVVSLTLTGNTFNGSSVPNSGTAVIFLNQDNDNPTFGPIVLGTAGSANNFAGSLGTFIALDGNTGLVAPNNTQAAPFAVNLNAANNIFDVGTGPKLPAAMNTSERIALENKLTHKPDNAALGLISFFNPVLNVSQGTSYSTIQAAIDAASDGNIIQLAEYTFNERATVTKPLTITGVSQTGTIIDGTGLVPGNGFNLPTGVSGITIGNLTIKNQQGAGDPNNVGNGIYGRTNSNLTISGVIVTNNGKHGIILEALATLTDVSVTNSTLASNGVGAGGRGFIIFNQLKQNITLTNNTVINNGLTGIDINEGTATGVTISGNTVSGNGDAGISLLGALATGNANLISGNTISSNGRYGMEVKSSIGTGATSGPGSLVIEGNNISGATNVSGTRDIAGIAVIRRAAAFSVNNQETPKGAVVRNNNVSGFAHPGAGEGFGIVVEGVNYLVTGNTVSLNDIGIQEQQTPINPSDPNRNRTSGTPADGDSQYDVSDYFDRGNSIYACGVVNGNTLDNNNVASRTVGTVGAPFLSLTASSPLSCTAPTVTLEASAGFASYTFSTGASQVGAVTSNSATVDATGTYSVTATAMSGCVSTTNVTVVGSTTATPVDLTVSSGISCTATSVTLTASAGFDSYTFSTGASQVGGSTGNTATVIAAGTYSVSAVNASGCLSTTTITVVGSTTATPVDLVASGALSCSTTSVTLTASAGFTSYTFSTGASQVGGSTGNTATVIATGTYSVTAANASGCLSTSNVTVVGSTTATPVDLLVSGALSCSTTSVTLTASAGFTSYTFSTGASQVGGSTGNTATVNTSGTYSVTAANASGCLSTSTVTVTGSTTATPVDLTVSGAISCTTTSVTLTASAGFTSYTFSTGATQVGGSAGNTATVITAGTYSVTAVNASGCLSTSTVTVTGSTTATPVDLTSSGPLSCSAPSVTLTASPGFSSYTFSTGASQVGGLGGNTATVNTAGTYSVTAANASGCLSTSNVTVTGSTTATAVNLTASGPLSCSAPSVTLTATPGFTSYVFSTGAAQQGGSGGNTATVNAAGTYSVTAINASGCQSTSNVTVTGSTTASPVNLVASGALSCSTTSVTLTASAGFTSYTFSTGATQVGGSAGNTATVITAGTYSVTAANASGCLSTSNVTVTGSTTATPVDLTSSGPLSCSAPSVTLTASPGFSSYTFSTGASQVGGLGGNTATVNTAGTYSVTAANASGCLSTSNVTVTGSTTATAVNLTASGPLSCSAPSVTLTATPGFTSYVFSTGAAQQGGSGGNTATVNAAGTYSVTAINASGCQSTSNVTVTGSTTASPVNLVASGPLSCSSTTVTLTATPGFTSYVFSTGAAQQGGSGGNTATVNAAGTYSVTAINPSGCQSTTNVTVVGSTTATPVSLTSSGPLSCSSTTVTLTATPGFTSYVFSTGANQQGGGNTATVSTTGVYSVTAINADACTSFASTPVTYQECPPPGSFTIVSVTMLGCSPAGPNLRHFSFTPVYSGLTGQPISFSVVNELPPTTLAGPYSLDKYTDSPVIVLKATQQGTPGEATFSYNWLNACVGMQPTNTAPSVVAPVPPQSATVNQTYSYVISAGTFTDAETPNSLTYSVTGLPPGISFSAPNFISGTPSTTVGSPFSVTVTATDPGGLTASTVFPLTVNPAATTATFGITSVNLLNCTTLTPNRRSISFNPVYSGTTGQQITFSVVNELAPTTNAGPYQLDLYTDNPVIVLKATQQNTPGEASFNYNWLEACNNTPSTNTPPTVANPIGPQSATVNQGYSFVIPGNTFTDAQTPNNLALSVSGLPAGLGFTPPATISGTPSTSAGSPFSVTVTATDPGGLSTFTVFQLTVNPQSTTPPTNFAITGATLVNCSSLTPNRRSISFNPIYSGTNGQQITFSVVNELAPTTNAGPYQLNLYTDNPVIVLKATQQGTPGEASFNYNWLDACNNVPSTNTPPTVANPIGPQSATVNVGYNFNIPANTFNDAETPGSLVLSVSGLPTGLNFNPPANISGTPSTSAGSPYTVTVTATDPGGLSTNTTFQLTVNPNTSNGTFSIASVNTLNCTTLTPNRKSISFQPVYTGTTGQPISFSVVNELAPTTSSGPYSLTLYTDNPSITLKAVQTGTPGEATFNYNWLNACNSMARLGAPEVPLQVVVLGNPVIGESVDVSVKGAEGSALRLRVVNAQGRPVHEQTVEQAGANERVRMNVGHTSGIYLLDVSIPGQHQTIKLLKP</sequence>
<dbReference type="SUPFAM" id="SSF51126">
    <property type="entry name" value="Pectin lyase-like"/>
    <property type="match status" value="3"/>
</dbReference>
<feature type="domain" description="Dystroglycan-type cadherin-like" evidence="2">
    <location>
        <begin position="2246"/>
        <end position="2340"/>
    </location>
</feature>
<gene>
    <name evidence="3" type="ORF">IC229_19865</name>
</gene>
<reference evidence="3" key="1">
    <citation type="submission" date="2020-09" db="EMBL/GenBank/DDBJ databases">
        <authorList>
            <person name="Kim M.K."/>
        </authorList>
    </citation>
    <scope>NUCLEOTIDE SEQUENCE</scope>
    <source>
        <strain evidence="3">BT702</strain>
    </source>
</reference>
<dbReference type="EMBL" id="JACWZY010000018">
    <property type="protein sequence ID" value="MBD2702913.1"/>
    <property type="molecule type" value="Genomic_DNA"/>
</dbReference>
<protein>
    <submittedName>
        <fullName evidence="3">Right-handed parallel beta-helix repeat-containing protein</fullName>
    </submittedName>
</protein>
<dbReference type="Proteomes" id="UP000598820">
    <property type="component" value="Unassembled WGS sequence"/>
</dbReference>
<dbReference type="InterPro" id="IPR039448">
    <property type="entry name" value="Beta_helix"/>
</dbReference>
<dbReference type="SMART" id="SM00710">
    <property type="entry name" value="PbH1"/>
    <property type="match status" value="19"/>
</dbReference>
<dbReference type="InterPro" id="IPR012334">
    <property type="entry name" value="Pectin_lyas_fold"/>
</dbReference>
<accession>A0A927ARV6</accession>
<name>A0A927ARV6_9BACT</name>
<dbReference type="SUPFAM" id="SSF49313">
    <property type="entry name" value="Cadherin-like"/>
    <property type="match status" value="3"/>
</dbReference>
<feature type="compositionally biased region" description="Polar residues" evidence="1">
    <location>
        <begin position="1148"/>
        <end position="1165"/>
    </location>
</feature>
<dbReference type="Gene3D" id="2.160.20.10">
    <property type="entry name" value="Single-stranded right-handed beta-helix, Pectin lyase-like"/>
    <property type="match status" value="3"/>
</dbReference>
<evidence type="ECO:0000313" key="4">
    <source>
        <dbReference type="Proteomes" id="UP000598820"/>
    </source>
</evidence>
<dbReference type="Gene3D" id="2.60.40.10">
    <property type="entry name" value="Immunoglobulins"/>
    <property type="match status" value="3"/>
</dbReference>
<keyword evidence="4" id="KW-1185">Reference proteome</keyword>
<feature type="domain" description="Dystroglycan-type cadherin-like" evidence="2">
    <location>
        <begin position="2632"/>
        <end position="2725"/>
    </location>
</feature>
<dbReference type="InterPro" id="IPR006626">
    <property type="entry name" value="PbH1"/>
</dbReference>
<evidence type="ECO:0000313" key="3">
    <source>
        <dbReference type="EMBL" id="MBD2702913.1"/>
    </source>
</evidence>